<evidence type="ECO:0000259" key="9">
    <source>
        <dbReference type="Pfam" id="PF12717"/>
    </source>
</evidence>
<dbReference type="GO" id="GO:0000779">
    <property type="term" value="C:condensed chromosome, centromeric region"/>
    <property type="evidence" value="ECO:0007669"/>
    <property type="project" value="UniProtKB-UniRule"/>
</dbReference>
<dbReference type="GO" id="GO:0005634">
    <property type="term" value="C:nucleus"/>
    <property type="evidence" value="ECO:0007669"/>
    <property type="project" value="UniProtKB-SubCell"/>
</dbReference>
<evidence type="ECO:0000256" key="2">
    <source>
        <dbReference type="ARBA" id="ARBA00022618"/>
    </source>
</evidence>
<dbReference type="FunFam" id="1.25.10.10:FF:000345">
    <property type="entry name" value="Condensin-2 complex subunit D3"/>
    <property type="match status" value="1"/>
</dbReference>
<comment type="subunit">
    <text evidence="7">Component of the condensin-2 complex.</text>
</comment>
<proteinExistence type="predicted"/>
<evidence type="ECO:0000256" key="7">
    <source>
        <dbReference type="PIRNR" id="PIRNR036508"/>
    </source>
</evidence>
<dbReference type="FunFam" id="1.25.10.10:FF:000613">
    <property type="entry name" value="Condensin-2 complex subunit D3"/>
    <property type="match status" value="1"/>
</dbReference>
<keyword evidence="4 7" id="KW-0226">DNA condensation</keyword>
<keyword evidence="6 7" id="KW-0131">Cell cycle</keyword>
<dbReference type="GO" id="GO:0051301">
    <property type="term" value="P:cell division"/>
    <property type="evidence" value="ECO:0007669"/>
    <property type="project" value="UniProtKB-UniRule"/>
</dbReference>
<gene>
    <name evidence="10" type="ORF">MATL_G00039750</name>
</gene>
<dbReference type="InterPro" id="IPR016024">
    <property type="entry name" value="ARM-type_fold"/>
</dbReference>
<keyword evidence="5 7" id="KW-0539">Nucleus</keyword>
<evidence type="ECO:0000313" key="10">
    <source>
        <dbReference type="EMBL" id="KAG7483568.1"/>
    </source>
</evidence>
<feature type="domain" description="Condensin complex subunit 1 C-terminal" evidence="9">
    <location>
        <begin position="937"/>
        <end position="1112"/>
    </location>
</feature>
<dbReference type="Gene3D" id="1.25.10.10">
    <property type="entry name" value="Leucine-rich Repeat Variant"/>
    <property type="match status" value="2"/>
</dbReference>
<organism evidence="10 11">
    <name type="scientific">Megalops atlanticus</name>
    <name type="common">Tarpon</name>
    <name type="synonym">Clupea gigantea</name>
    <dbReference type="NCBI Taxonomy" id="7932"/>
    <lineage>
        <taxon>Eukaryota</taxon>
        <taxon>Metazoa</taxon>
        <taxon>Chordata</taxon>
        <taxon>Craniata</taxon>
        <taxon>Vertebrata</taxon>
        <taxon>Euteleostomi</taxon>
        <taxon>Actinopterygii</taxon>
        <taxon>Neopterygii</taxon>
        <taxon>Teleostei</taxon>
        <taxon>Elopiformes</taxon>
        <taxon>Megalopidae</taxon>
        <taxon>Megalops</taxon>
    </lineage>
</organism>
<dbReference type="EMBL" id="JAFDVH010000003">
    <property type="protein sequence ID" value="KAG7483568.1"/>
    <property type="molecule type" value="Genomic_DNA"/>
</dbReference>
<dbReference type="GO" id="GO:0007076">
    <property type="term" value="P:mitotic chromosome condensation"/>
    <property type="evidence" value="ECO:0007669"/>
    <property type="project" value="UniProtKB-UniRule"/>
</dbReference>
<dbReference type="GO" id="GO:0010032">
    <property type="term" value="P:meiotic chromosome condensation"/>
    <property type="evidence" value="ECO:0007669"/>
    <property type="project" value="TreeGrafter"/>
</dbReference>
<dbReference type="InterPro" id="IPR012371">
    <property type="entry name" value="NCAPD3"/>
</dbReference>
<evidence type="ECO:0000256" key="8">
    <source>
        <dbReference type="SAM" id="MobiDB-lite"/>
    </source>
</evidence>
<evidence type="ECO:0000256" key="6">
    <source>
        <dbReference type="ARBA" id="ARBA00023306"/>
    </source>
</evidence>
<dbReference type="InterPro" id="IPR026971">
    <property type="entry name" value="CND1/NCAPD3"/>
</dbReference>
<sequence>MELVNALELLQIKTVNKVWVDTVWDFEFTDAEPLDAGIQGEITENGAEAFRAVYRCLLPFATDSEAGLESVWAVFGENGISVDAIVAVLSHFFLKVNARTATLSQRLIALHAGSSYLLLLAIPGNIANKVFHPVLFDTCLDLVKKCWPQEMAKKRKKDAIRSSQSDPKGRKRSKPIRKDAEEMEIDEPEEGDLEEEQFFSPQDILQIREATVALVKTLLRLLTKLPLRDKPQSVQNCAQIFAELTSFEPIIGELTFTDREDVDHMKTLPELAYQGLKLLCSPKHGNENEAMRQVLHRLLYIILMMSDGDCASPSLLVPSPAVLASRDQAIRFVSHIVDELKESTLPILRILLQHICVQMVDRVEYRTSGAQAVVKLLAKMPSANYASFMKWLYGYSRNPKVVYRVFALDVAMALLEQPEREPDPSLSPELAAFLQHKFLVQEMVFGRRSDRAATVRSHALTCLAQCLELQSTIARESIQELFSPSATQTVLEAGNSEETNIQKTALNFKTIEISSKGDISTSDMKEMMALLKRRVGDPKTNVRKAALQALMSLLKHRVVPCSEENLSILSDRCRDPAVSVKKKALQCLMDLLTAQPKSSVVQKAWLMGVVPAVSDNETSVLEKALECLDHTILAQIKNYRGYKAEDILQKLAWDLLGLLCGESQGLSRYFSKAFIAWSKQNKFTSSFINNLISHVEAEHAPAAWLVLSKVASSSPRLDYSKILDAWDNMVRNLNVTVVTFRHVLSVIGDIAPHLNEDTKSRIVDDIMKWLKSFTMPLEVVSASVEVLYQLGRAEKVEDTQNFLNQHCGEVVSICESYLSSIILSEDGLQNFNEDLVVKHLFTLGCAALQCPARVGKRIFLLVQSILASNVELQAADGSDELPPTQPLSQFKPSSMPTVVRAHAFITLGKLCLQHEELAARCLPAFARELEVSQEVAVRNNVVVVMCDLCVRYTNMVDRYIPNISACLKDCEPLIREQTLIMLTNLLQEEYVKWKGSLFFRFVSMLVDPEPKIARLCEFCLVHLLLKRNPIMFSQHFIECIFHFNCYEKHEKYNKFPQTPSERTRFSLRGSTHRGKRMKIYKFLLEHFTDEQRFNIITKISQNILASFVDVVLPLDEEGYELLSDTFEVLSLKEIKLSAMHCSADRDEQEEDDQMAMANAVMQVAQKKLISQVQKKNFVENVIPIIISLKVMLEEKRSPVLRELMGYLQVMMQDYRNEVKDFFGADEQLATELEYDLKKFEKEQELERQMANCSVADAAPVNGERVSTTPATTPGSSQASPAPAGGQGVLSAMVTPQPPGSASRFLTPRPPSSARRQKPTTTKVLTTAQKMVERSRLLKTRVPSTANRNATPLSRPSAIPEEACSTGRSSAIHNRAISTPQWNMSELTFGEAVSGILSTSKTESKNAGKDDDNVLYLMSPDKPTPPPRQWNVESPLLRRGTRRL</sequence>
<feature type="region of interest" description="Disordered" evidence="8">
    <location>
        <begin position="1399"/>
        <end position="1443"/>
    </location>
</feature>
<dbReference type="GO" id="GO:0042393">
    <property type="term" value="F:histone binding"/>
    <property type="evidence" value="ECO:0007669"/>
    <property type="project" value="TreeGrafter"/>
</dbReference>
<name>A0A9D3Q8F3_MEGAT</name>
<comment type="function">
    <text evidence="7">Regulatory subunit of the condensin-2 complex, a complex which establishes mitotic chromosome architecture and is involved in physical rigidity of the chromatid axis.</text>
</comment>
<evidence type="ECO:0000313" key="11">
    <source>
        <dbReference type="Proteomes" id="UP001046870"/>
    </source>
</evidence>
<evidence type="ECO:0000256" key="1">
    <source>
        <dbReference type="ARBA" id="ARBA00004123"/>
    </source>
</evidence>
<comment type="subcellular location">
    <subcellularLocation>
        <location evidence="1 7">Nucleus</location>
    </subcellularLocation>
</comment>
<feature type="compositionally biased region" description="Polar residues" evidence="8">
    <location>
        <begin position="1264"/>
        <end position="1279"/>
    </location>
</feature>
<feature type="compositionally biased region" description="Polar residues" evidence="8">
    <location>
        <begin position="1341"/>
        <end position="1353"/>
    </location>
</feature>
<dbReference type="PIRSF" id="PIRSF036508">
    <property type="entry name" value="Condns_HCP-6"/>
    <property type="match status" value="1"/>
</dbReference>
<feature type="region of interest" description="Disordered" evidence="8">
    <location>
        <begin position="154"/>
        <end position="195"/>
    </location>
</feature>
<dbReference type="Proteomes" id="UP001046870">
    <property type="component" value="Chromosome 3"/>
</dbReference>
<protein>
    <recommendedName>
        <fullName evidence="7">Condensin-2 complex subunit D3</fullName>
    </recommendedName>
</protein>
<dbReference type="OrthoDB" id="10263978at2759"/>
<comment type="caution">
    <text evidence="10">The sequence shown here is derived from an EMBL/GenBank/DDBJ whole genome shotgun (WGS) entry which is preliminary data.</text>
</comment>
<accession>A0A9D3Q8F3</accession>
<feature type="region of interest" description="Disordered" evidence="8">
    <location>
        <begin position="1254"/>
        <end position="1321"/>
    </location>
</feature>
<dbReference type="Pfam" id="PF12717">
    <property type="entry name" value="Cnd1"/>
    <property type="match status" value="1"/>
</dbReference>
<dbReference type="InterPro" id="IPR032682">
    <property type="entry name" value="Cnd1_C"/>
</dbReference>
<dbReference type="PANTHER" id="PTHR14222:SF1">
    <property type="entry name" value="CONDENSIN-2 COMPLEX SUBUNIT D3"/>
    <property type="match status" value="1"/>
</dbReference>
<keyword evidence="11" id="KW-1185">Reference proteome</keyword>
<evidence type="ECO:0000256" key="4">
    <source>
        <dbReference type="ARBA" id="ARBA00023067"/>
    </source>
</evidence>
<reference evidence="10" key="1">
    <citation type="submission" date="2021-01" db="EMBL/GenBank/DDBJ databases">
        <authorList>
            <person name="Zahm M."/>
            <person name="Roques C."/>
            <person name="Cabau C."/>
            <person name="Klopp C."/>
            <person name="Donnadieu C."/>
            <person name="Jouanno E."/>
            <person name="Lampietro C."/>
            <person name="Louis A."/>
            <person name="Herpin A."/>
            <person name="Echchiki A."/>
            <person name="Berthelot C."/>
            <person name="Parey E."/>
            <person name="Roest-Crollius H."/>
            <person name="Braasch I."/>
            <person name="Postlethwait J."/>
            <person name="Bobe J."/>
            <person name="Montfort J."/>
            <person name="Bouchez O."/>
            <person name="Begum T."/>
            <person name="Mejri S."/>
            <person name="Adams A."/>
            <person name="Chen W.-J."/>
            <person name="Guiguen Y."/>
        </authorList>
    </citation>
    <scope>NUCLEOTIDE SEQUENCE</scope>
    <source>
        <strain evidence="10">YG-15Mar2019-1</strain>
        <tissue evidence="10">Brain</tissue>
    </source>
</reference>
<dbReference type="GO" id="GO:0000796">
    <property type="term" value="C:condensin complex"/>
    <property type="evidence" value="ECO:0007669"/>
    <property type="project" value="UniProtKB-UniRule"/>
</dbReference>
<feature type="compositionally biased region" description="Basic and acidic residues" evidence="8">
    <location>
        <begin position="1401"/>
        <end position="1411"/>
    </location>
</feature>
<dbReference type="SUPFAM" id="SSF48371">
    <property type="entry name" value="ARM repeat"/>
    <property type="match status" value="1"/>
</dbReference>
<keyword evidence="2 7" id="KW-0132">Cell division</keyword>
<dbReference type="Pfam" id="PF20168">
    <property type="entry name" value="PDS5"/>
    <property type="match status" value="1"/>
</dbReference>
<feature type="compositionally biased region" description="Acidic residues" evidence="8">
    <location>
        <begin position="181"/>
        <end position="195"/>
    </location>
</feature>
<keyword evidence="3 7" id="KW-0498">Mitosis</keyword>
<dbReference type="PANTHER" id="PTHR14222">
    <property type="entry name" value="CONDENSIN"/>
    <property type="match status" value="1"/>
</dbReference>
<evidence type="ECO:0000256" key="3">
    <source>
        <dbReference type="ARBA" id="ARBA00022776"/>
    </source>
</evidence>
<feature type="region of interest" description="Disordered" evidence="8">
    <location>
        <begin position="1340"/>
        <end position="1361"/>
    </location>
</feature>
<evidence type="ECO:0000256" key="5">
    <source>
        <dbReference type="ARBA" id="ARBA00023242"/>
    </source>
</evidence>
<dbReference type="InterPro" id="IPR011989">
    <property type="entry name" value="ARM-like"/>
</dbReference>